<dbReference type="EMBL" id="BNAD01000009">
    <property type="protein sequence ID" value="GHE18361.1"/>
    <property type="molecule type" value="Genomic_DNA"/>
</dbReference>
<feature type="compositionally biased region" description="Basic and acidic residues" evidence="1">
    <location>
        <begin position="66"/>
        <end position="80"/>
    </location>
</feature>
<name>A0ABQ3HNP0_9ACTN</name>
<sequence>MLALLRDLETVGFADAPRVVGDGYAPDGQMAVNSVPGESPHPRVWEDHRVGDVSVLFDGISYESRRPPADPVQRRAEVSRFRRAPAAAFED</sequence>
<reference evidence="3" key="1">
    <citation type="journal article" date="2019" name="Int. J. Syst. Evol. Microbiol.">
        <title>The Global Catalogue of Microorganisms (GCM) 10K type strain sequencing project: providing services to taxonomists for standard genome sequencing and annotation.</title>
        <authorList>
            <consortium name="The Broad Institute Genomics Platform"/>
            <consortium name="The Broad Institute Genome Sequencing Center for Infectious Disease"/>
            <person name="Wu L."/>
            <person name="Ma J."/>
        </authorList>
    </citation>
    <scope>NUCLEOTIDE SEQUENCE [LARGE SCALE GENOMIC DNA]</scope>
    <source>
        <strain evidence="3">CGMCC 1.12791</strain>
    </source>
</reference>
<dbReference type="Proteomes" id="UP000597341">
    <property type="component" value="Unassembled WGS sequence"/>
</dbReference>
<evidence type="ECO:0000256" key="1">
    <source>
        <dbReference type="SAM" id="MobiDB-lite"/>
    </source>
</evidence>
<protein>
    <submittedName>
        <fullName evidence="2">Uncharacterized protein</fullName>
    </submittedName>
</protein>
<accession>A0ABQ3HNP0</accession>
<comment type="caution">
    <text evidence="2">The sequence shown here is derived from an EMBL/GenBank/DDBJ whole genome shotgun (WGS) entry which is preliminary data.</text>
</comment>
<evidence type="ECO:0000313" key="2">
    <source>
        <dbReference type="EMBL" id="GHE18361.1"/>
    </source>
</evidence>
<organism evidence="2 3">
    <name type="scientific">Nocardioides flavus</name>
    <name type="common">ex Wang et al. 2016</name>
    <dbReference type="NCBI Taxonomy" id="2058780"/>
    <lineage>
        <taxon>Bacteria</taxon>
        <taxon>Bacillati</taxon>
        <taxon>Actinomycetota</taxon>
        <taxon>Actinomycetes</taxon>
        <taxon>Propionibacteriales</taxon>
        <taxon>Nocardioidaceae</taxon>
        <taxon>Nocardioides</taxon>
    </lineage>
</organism>
<evidence type="ECO:0000313" key="3">
    <source>
        <dbReference type="Proteomes" id="UP000597341"/>
    </source>
</evidence>
<keyword evidence="3" id="KW-1185">Reference proteome</keyword>
<proteinExistence type="predicted"/>
<feature type="region of interest" description="Disordered" evidence="1">
    <location>
        <begin position="66"/>
        <end position="91"/>
    </location>
</feature>
<gene>
    <name evidence="2" type="ORF">GCM10011376_29710</name>
</gene>